<keyword evidence="6" id="KW-1185">Reference proteome</keyword>
<dbReference type="Gene3D" id="3.40.50.920">
    <property type="match status" value="1"/>
</dbReference>
<evidence type="ECO:0000256" key="2">
    <source>
        <dbReference type="SAM" id="Coils"/>
    </source>
</evidence>
<dbReference type="SUPFAM" id="SSF53323">
    <property type="entry name" value="Pyruvate-ferredoxin oxidoreductase, PFOR, domain III"/>
    <property type="match status" value="1"/>
</dbReference>
<dbReference type="InterPro" id="IPR029061">
    <property type="entry name" value="THDP-binding"/>
</dbReference>
<feature type="domain" description="Pyruvate/ketoisovalerate oxidoreductase catalytic" evidence="3">
    <location>
        <begin position="12"/>
        <end position="174"/>
    </location>
</feature>
<reference evidence="5" key="1">
    <citation type="submission" date="2022-09" db="EMBL/GenBank/DDBJ databases">
        <title>Actin cytoskeleton and complex cell architecture in an #Asgard archaeon.</title>
        <authorList>
            <person name="Ponce Toledo R.I."/>
            <person name="Schleper C."/>
            <person name="Rodrigues Oliveira T."/>
            <person name="Wollweber F."/>
            <person name="Xu J."/>
            <person name="Rittmann S."/>
            <person name="Klingl A."/>
            <person name="Pilhofer M."/>
        </authorList>
    </citation>
    <scope>NUCLEOTIDE SEQUENCE</scope>
    <source>
        <strain evidence="5">B-35</strain>
    </source>
</reference>
<dbReference type="InterPro" id="IPR002869">
    <property type="entry name" value="Pyrv_flavodox_OxRed_cen"/>
</dbReference>
<evidence type="ECO:0000313" key="5">
    <source>
        <dbReference type="EMBL" id="UYP44029.1"/>
    </source>
</evidence>
<dbReference type="EC" id="1.2.7.11" evidence="5"/>
<dbReference type="Pfam" id="PF01855">
    <property type="entry name" value="POR_N"/>
    <property type="match status" value="1"/>
</dbReference>
<dbReference type="InterPro" id="IPR050722">
    <property type="entry name" value="Pyruvate:ferred/Flavod_OxRd"/>
</dbReference>
<feature type="coiled-coil region" evidence="2">
    <location>
        <begin position="231"/>
        <end position="258"/>
    </location>
</feature>
<dbReference type="PANTHER" id="PTHR32154">
    <property type="entry name" value="PYRUVATE-FLAVODOXIN OXIDOREDUCTASE-RELATED"/>
    <property type="match status" value="1"/>
</dbReference>
<dbReference type="GO" id="GO:0016491">
    <property type="term" value="F:oxidoreductase activity"/>
    <property type="evidence" value="ECO:0007669"/>
    <property type="project" value="UniProtKB-KW"/>
</dbReference>
<name>A0ABY6HN78_9ARCH</name>
<protein>
    <submittedName>
        <fullName evidence="5">2-oxoacid:ferredoxin oxidoreductase subunit alpha</fullName>
        <ecNumber evidence="5">1.2.7.11</ecNumber>
    </submittedName>
</protein>
<accession>A0ABY6HN78</accession>
<dbReference type="Pfam" id="PF01558">
    <property type="entry name" value="POR"/>
    <property type="match status" value="1"/>
</dbReference>
<dbReference type="NCBIfam" id="TIGR03710">
    <property type="entry name" value="OAFO_sf"/>
    <property type="match status" value="1"/>
</dbReference>
<evidence type="ECO:0000259" key="3">
    <source>
        <dbReference type="Pfam" id="PF01558"/>
    </source>
</evidence>
<dbReference type="InterPro" id="IPR009014">
    <property type="entry name" value="Transketo_C/PFOR_II"/>
</dbReference>
<organism evidence="5 6">
    <name type="scientific">Candidatus Lokiarchaeum ossiferum</name>
    <dbReference type="NCBI Taxonomy" id="2951803"/>
    <lineage>
        <taxon>Archaea</taxon>
        <taxon>Promethearchaeati</taxon>
        <taxon>Promethearchaeota</taxon>
        <taxon>Promethearchaeia</taxon>
        <taxon>Promethearchaeales</taxon>
        <taxon>Promethearchaeaceae</taxon>
        <taxon>Candidatus Lokiarchaeum</taxon>
    </lineage>
</organism>
<dbReference type="EMBL" id="CP104013">
    <property type="protein sequence ID" value="UYP44029.1"/>
    <property type="molecule type" value="Genomic_DNA"/>
</dbReference>
<sequence length="571" mass="63295">MKDYSIVISGAAGQGVKTVEEMLVGILKMSGYHIFATKEYESRVRGGTNSTELRISSHRVAAYVQRIDILIPLSKAVFNHLNSRISKETVIFADPSNINSELIKNKNNTHEIPFNNIASEFGSKIYSNVVATGVIVGIFNANPIIAEKYLKERFQKKGEKIITQNILAFNKGFDLGTQMLKDKVIEINLEKNSEVENEILFNGNQAVALGAIAGGCNFISAYPMSPSTGVLQFLAANSNEFEIVVDQAEDEIAAINKTVAAWYAGARAIASTSGGGFALMTEGVSLAGIMESPLVIHIAQRPGPATGLPTRTAQEDLNLALYAGHGEFQRIIFAPGSIQQAFYLTQKAFNLADKFQVPVFVLTDQDFVDAYYNIPSLDISHLQIDKNIVETQDNYQRYKFTESGISPRGVPGFGTGLIRADSDEHDENGHITEDMEYIRPKMMEKRLFKRFDLIQAVAELPTIEGNLDNSVAFLCWGSNYHVVKEAIEKLNDQNISLVHFHQLYPLPAETTKLLQKPKKIVILENNATGQFANILKLHADISIPKEQQFLRYTGKPYSVEEITHIIKKEAN</sequence>
<gene>
    <name evidence="5" type="ORF">NEF87_000314</name>
</gene>
<keyword evidence="1 5" id="KW-0560">Oxidoreductase</keyword>
<feature type="domain" description="Pyruvate flavodoxin/ferredoxin oxidoreductase pyrimidine binding" evidence="4">
    <location>
        <begin position="210"/>
        <end position="443"/>
    </location>
</feature>
<keyword evidence="2" id="KW-0175">Coiled coil</keyword>
<dbReference type="Gene3D" id="3.40.920.10">
    <property type="entry name" value="Pyruvate-ferredoxin oxidoreductase, PFOR, domain III"/>
    <property type="match status" value="1"/>
</dbReference>
<dbReference type="PANTHER" id="PTHR32154:SF20">
    <property type="entry name" value="2-OXOGLUTARATE OXIDOREDUCTASE SUBUNIT KORA"/>
    <property type="match status" value="1"/>
</dbReference>
<dbReference type="SUPFAM" id="SSF52922">
    <property type="entry name" value="TK C-terminal domain-like"/>
    <property type="match status" value="1"/>
</dbReference>
<dbReference type="InterPro" id="IPR019752">
    <property type="entry name" value="Pyrv/ketoisovalerate_OxRed_cat"/>
</dbReference>
<dbReference type="Proteomes" id="UP001208689">
    <property type="component" value="Chromosome"/>
</dbReference>
<dbReference type="InterPro" id="IPR022367">
    <property type="entry name" value="2-oxoacid/accept_OxRdtase_asu"/>
</dbReference>
<proteinExistence type="predicted"/>
<dbReference type="SUPFAM" id="SSF52518">
    <property type="entry name" value="Thiamin diphosphate-binding fold (THDP-binding)"/>
    <property type="match status" value="1"/>
</dbReference>
<evidence type="ECO:0000259" key="4">
    <source>
        <dbReference type="Pfam" id="PF01855"/>
    </source>
</evidence>
<evidence type="ECO:0000256" key="1">
    <source>
        <dbReference type="ARBA" id="ARBA00023002"/>
    </source>
</evidence>
<dbReference type="Gene3D" id="3.40.50.970">
    <property type="match status" value="1"/>
</dbReference>
<evidence type="ECO:0000313" key="6">
    <source>
        <dbReference type="Proteomes" id="UP001208689"/>
    </source>
</evidence>
<dbReference type="CDD" id="cd07034">
    <property type="entry name" value="TPP_PYR_PFOR_IOR-alpha_like"/>
    <property type="match status" value="1"/>
</dbReference>
<dbReference type="InterPro" id="IPR002880">
    <property type="entry name" value="Pyrv_Fd/Flavodoxin_OxRdtase_N"/>
</dbReference>